<name>A0ABD0LWZ9_9CAEN</name>
<sequence>MKGEKLSYFRRCRRQADQGEPSDSEVFASDGRYGMMCRERLPEVHDDGVRKGQREQGKR</sequence>
<dbReference type="EMBL" id="JACVVK020000019">
    <property type="protein sequence ID" value="KAK7503574.1"/>
    <property type="molecule type" value="Genomic_DNA"/>
</dbReference>
<feature type="region of interest" description="Disordered" evidence="1">
    <location>
        <begin position="1"/>
        <end position="28"/>
    </location>
</feature>
<dbReference type="Proteomes" id="UP001519460">
    <property type="component" value="Unassembled WGS sequence"/>
</dbReference>
<evidence type="ECO:0000256" key="1">
    <source>
        <dbReference type="SAM" id="MobiDB-lite"/>
    </source>
</evidence>
<feature type="non-terminal residue" evidence="2">
    <location>
        <position position="59"/>
    </location>
</feature>
<evidence type="ECO:0000313" key="2">
    <source>
        <dbReference type="EMBL" id="KAK7503574.1"/>
    </source>
</evidence>
<organism evidence="2 3">
    <name type="scientific">Batillaria attramentaria</name>
    <dbReference type="NCBI Taxonomy" id="370345"/>
    <lineage>
        <taxon>Eukaryota</taxon>
        <taxon>Metazoa</taxon>
        <taxon>Spiralia</taxon>
        <taxon>Lophotrochozoa</taxon>
        <taxon>Mollusca</taxon>
        <taxon>Gastropoda</taxon>
        <taxon>Caenogastropoda</taxon>
        <taxon>Sorbeoconcha</taxon>
        <taxon>Cerithioidea</taxon>
        <taxon>Batillariidae</taxon>
        <taxon>Batillaria</taxon>
    </lineage>
</organism>
<keyword evidence="3" id="KW-1185">Reference proteome</keyword>
<evidence type="ECO:0000313" key="3">
    <source>
        <dbReference type="Proteomes" id="UP001519460"/>
    </source>
</evidence>
<proteinExistence type="predicted"/>
<gene>
    <name evidence="2" type="ORF">BaRGS_00005113</name>
</gene>
<protein>
    <submittedName>
        <fullName evidence="2">Uncharacterized protein</fullName>
    </submittedName>
</protein>
<comment type="caution">
    <text evidence="2">The sequence shown here is derived from an EMBL/GenBank/DDBJ whole genome shotgun (WGS) entry which is preliminary data.</text>
</comment>
<accession>A0ABD0LWZ9</accession>
<dbReference type="AlphaFoldDB" id="A0ABD0LWZ9"/>
<reference evidence="2 3" key="1">
    <citation type="journal article" date="2023" name="Sci. Data">
        <title>Genome assembly of the Korean intertidal mud-creeper Batillaria attramentaria.</title>
        <authorList>
            <person name="Patra A.K."/>
            <person name="Ho P.T."/>
            <person name="Jun S."/>
            <person name="Lee S.J."/>
            <person name="Kim Y."/>
            <person name="Won Y.J."/>
        </authorList>
    </citation>
    <scope>NUCLEOTIDE SEQUENCE [LARGE SCALE GENOMIC DNA]</scope>
    <source>
        <strain evidence="2">Wonlab-2016</strain>
    </source>
</reference>